<sequence>MTMRTTGIPNGHYIYRDNRPRRNQGGCDNEPQTSPSKALGLPRGGTPISDYVTVNKDGTITQPGIDSRMERRLLTAIGRLGPISEEGLIEVLTPRDLTWEISGWSQLPGDYYMARDYEDVQAGHELVFTDKYHVNKEENPIFDMDDFKEALETLSENNFIERKSKAWRTTEEGDVLLETILEAPCERKITVPMGGPVKVLAADSEEGKNFIRRQLDANQKVIAEGNEWTDFLCTADLLSITSEEVLGAVLDQEERQWVIPLSVRDFTPRGTLTLEGGCIGSRVRIMGQRPGRASTTLKIEDRTSRENHLISVFPDVKR</sequence>
<evidence type="ECO:0000313" key="3">
    <source>
        <dbReference type="Proteomes" id="UP000070035"/>
    </source>
</evidence>
<protein>
    <submittedName>
        <fullName evidence="2">Uncharacterized protein</fullName>
    </submittedName>
</protein>
<dbReference type="Proteomes" id="UP000070035">
    <property type="component" value="Unassembled WGS sequence"/>
</dbReference>
<dbReference type="AlphaFoldDB" id="A0A133V7L1"/>
<gene>
    <name evidence="2" type="ORF">AKJ44_00500</name>
</gene>
<comment type="caution">
    <text evidence="2">The sequence shown here is derived from an EMBL/GenBank/DDBJ whole genome shotgun (WGS) entry which is preliminary data.</text>
</comment>
<organism evidence="2 3">
    <name type="scientific">candidate division MSBL1 archaeon SCGC-AAA261F17</name>
    <dbReference type="NCBI Taxonomy" id="1698274"/>
    <lineage>
        <taxon>Archaea</taxon>
        <taxon>Methanobacteriati</taxon>
        <taxon>Methanobacteriota</taxon>
        <taxon>candidate division MSBL1</taxon>
    </lineage>
</organism>
<evidence type="ECO:0000313" key="2">
    <source>
        <dbReference type="EMBL" id="KXB02423.1"/>
    </source>
</evidence>
<name>A0A133V7L1_9EURY</name>
<feature type="region of interest" description="Disordered" evidence="1">
    <location>
        <begin position="1"/>
        <end position="46"/>
    </location>
</feature>
<proteinExistence type="predicted"/>
<accession>A0A133V7L1</accession>
<reference evidence="2 3" key="1">
    <citation type="journal article" date="2016" name="Sci. Rep.">
        <title>Metabolic traits of an uncultured archaeal lineage -MSBL1- from brine pools of the Red Sea.</title>
        <authorList>
            <person name="Mwirichia R."/>
            <person name="Alam I."/>
            <person name="Rashid M."/>
            <person name="Vinu M."/>
            <person name="Ba-Alawi W."/>
            <person name="Anthony Kamau A."/>
            <person name="Kamanda Ngugi D."/>
            <person name="Goker M."/>
            <person name="Klenk H.P."/>
            <person name="Bajic V."/>
            <person name="Stingl U."/>
        </authorList>
    </citation>
    <scope>NUCLEOTIDE SEQUENCE [LARGE SCALE GENOMIC DNA]</scope>
    <source>
        <strain evidence="2">SCGC-AAA261F17</strain>
    </source>
</reference>
<dbReference type="EMBL" id="LHXY01000003">
    <property type="protein sequence ID" value="KXB02423.1"/>
    <property type="molecule type" value="Genomic_DNA"/>
</dbReference>
<evidence type="ECO:0000256" key="1">
    <source>
        <dbReference type="SAM" id="MobiDB-lite"/>
    </source>
</evidence>
<keyword evidence="3" id="KW-1185">Reference proteome</keyword>